<accession>A0A212JID3</accession>
<evidence type="ECO:0000256" key="1">
    <source>
        <dbReference type="SAM" id="SignalP"/>
    </source>
</evidence>
<keyword evidence="1" id="KW-0732">Signal</keyword>
<proteinExistence type="predicted"/>
<organism evidence="2">
    <name type="scientific">uncultured delta proteobacterium</name>
    <dbReference type="NCBI Taxonomy" id="34034"/>
    <lineage>
        <taxon>Bacteria</taxon>
        <taxon>Deltaproteobacteria</taxon>
        <taxon>environmental samples</taxon>
    </lineage>
</organism>
<feature type="chain" id="PRO_5012894382" evidence="1">
    <location>
        <begin position="23"/>
        <end position="267"/>
    </location>
</feature>
<gene>
    <name evidence="2" type="ORF">KL86DPRO_11531</name>
</gene>
<protein>
    <submittedName>
        <fullName evidence="2">Uncharacterized protein</fullName>
    </submittedName>
</protein>
<evidence type="ECO:0000313" key="2">
    <source>
        <dbReference type="EMBL" id="SBV99174.1"/>
    </source>
</evidence>
<name>A0A212JID3_9DELT</name>
<feature type="signal peptide" evidence="1">
    <location>
        <begin position="1"/>
        <end position="22"/>
    </location>
</feature>
<dbReference type="AlphaFoldDB" id="A0A212JID3"/>
<dbReference type="EMBL" id="FLUQ01000001">
    <property type="protein sequence ID" value="SBV99174.1"/>
    <property type="molecule type" value="Genomic_DNA"/>
</dbReference>
<sequence>MKTVSACLLVLALIFFPGTAPAAVWEADRPVPEPDPAVVAAMTVEMVQVIPGYYAAARVFHAPEILSEGDGYAVVERIFGATDVPAGKVVFFSGSRPVSEELVAIYFEERDNPINSLVSSMDFSAREIMKERNQSPNDKKAYETALAEARNEWAGDLWRFHAPAFAAEKLLVLYRDDAEGTDAAFRGKEVTVLGQSIALRQDDKGRRFVEMPGTEAGSGKVVCLVGGGDPSYALLKDGGQGVVVGKVRGMEGAALVLDQGKVYIPRQ</sequence>
<reference evidence="2" key="1">
    <citation type="submission" date="2016-04" db="EMBL/GenBank/DDBJ databases">
        <authorList>
            <person name="Evans L.H."/>
            <person name="Alamgir A."/>
            <person name="Owens N."/>
            <person name="Weber N.D."/>
            <person name="Virtaneva K."/>
            <person name="Barbian K."/>
            <person name="Babar A."/>
            <person name="Rosenke K."/>
        </authorList>
    </citation>
    <scope>NUCLEOTIDE SEQUENCE</scope>
    <source>
        <strain evidence="2">86</strain>
    </source>
</reference>